<evidence type="ECO:0000313" key="3">
    <source>
        <dbReference type="Proteomes" id="UP000190044"/>
    </source>
</evidence>
<proteinExistence type="predicted"/>
<accession>A0A1T5A4N2</accession>
<organism evidence="2 3">
    <name type="scientific">Sphingopyxis flava</name>
    <dbReference type="NCBI Taxonomy" id="1507287"/>
    <lineage>
        <taxon>Bacteria</taxon>
        <taxon>Pseudomonadati</taxon>
        <taxon>Pseudomonadota</taxon>
        <taxon>Alphaproteobacteria</taxon>
        <taxon>Sphingomonadales</taxon>
        <taxon>Sphingomonadaceae</taxon>
        <taxon>Sphingopyxis</taxon>
    </lineage>
</organism>
<keyword evidence="1" id="KW-0472">Membrane</keyword>
<evidence type="ECO:0000313" key="2">
    <source>
        <dbReference type="EMBL" id="SKB29789.1"/>
    </source>
</evidence>
<keyword evidence="3" id="KW-1185">Reference proteome</keyword>
<feature type="transmembrane region" description="Helical" evidence="1">
    <location>
        <begin position="21"/>
        <end position="37"/>
    </location>
</feature>
<keyword evidence="1" id="KW-1133">Transmembrane helix</keyword>
<reference evidence="3" key="1">
    <citation type="submission" date="2017-02" db="EMBL/GenBank/DDBJ databases">
        <authorList>
            <person name="Varghese N."/>
            <person name="Submissions S."/>
        </authorList>
    </citation>
    <scope>NUCLEOTIDE SEQUENCE [LARGE SCALE GENOMIC DNA]</scope>
    <source>
        <strain evidence="3">R11H</strain>
    </source>
</reference>
<gene>
    <name evidence="2" type="ORF">SAMN06295937_1002203</name>
</gene>
<name>A0A1T5A4N2_9SPHN</name>
<sequence>MKLLRKVTELVDKDVAANSKPLSIIGMMVPFVPFILVEGAPAGSYPVQAGLALSVSICWGVFVMWRYLRHLRMEVAGAHEPLGSLRFWLLAAGTVLFILLLSAGVTWLADKIGWPEAYGFDCRGRGCFFQDLTHSPKLLRAGNAYELGLFALLWSLPAFIVGVLIYALFKRFSRRKHIQPMD</sequence>
<feature type="transmembrane region" description="Helical" evidence="1">
    <location>
        <begin position="147"/>
        <end position="169"/>
    </location>
</feature>
<dbReference type="AlphaFoldDB" id="A0A1T5A4N2"/>
<feature type="transmembrane region" description="Helical" evidence="1">
    <location>
        <begin position="88"/>
        <end position="109"/>
    </location>
</feature>
<dbReference type="OrthoDB" id="7597277at2"/>
<dbReference type="RefSeq" id="WP_079637105.1">
    <property type="nucleotide sequence ID" value="NZ_FUYP01000002.1"/>
</dbReference>
<dbReference type="Proteomes" id="UP000190044">
    <property type="component" value="Unassembled WGS sequence"/>
</dbReference>
<protein>
    <submittedName>
        <fullName evidence="2">Uncharacterized protein</fullName>
    </submittedName>
</protein>
<dbReference type="EMBL" id="FUYP01000002">
    <property type="protein sequence ID" value="SKB29789.1"/>
    <property type="molecule type" value="Genomic_DNA"/>
</dbReference>
<evidence type="ECO:0000256" key="1">
    <source>
        <dbReference type="SAM" id="Phobius"/>
    </source>
</evidence>
<feature type="transmembrane region" description="Helical" evidence="1">
    <location>
        <begin position="49"/>
        <end position="68"/>
    </location>
</feature>
<keyword evidence="1" id="KW-0812">Transmembrane</keyword>